<accession>A0A4Y2MCT5</accession>
<proteinExistence type="predicted"/>
<gene>
    <name evidence="1" type="ORF">AVEN_102235_1</name>
</gene>
<comment type="caution">
    <text evidence="1">The sequence shown here is derived from an EMBL/GenBank/DDBJ whole genome shotgun (WGS) entry which is preliminary data.</text>
</comment>
<evidence type="ECO:0000313" key="1">
    <source>
        <dbReference type="EMBL" id="GBN24230.1"/>
    </source>
</evidence>
<organism evidence="1 2">
    <name type="scientific">Araneus ventricosus</name>
    <name type="common">Orbweaver spider</name>
    <name type="synonym">Epeira ventricosa</name>
    <dbReference type="NCBI Taxonomy" id="182803"/>
    <lineage>
        <taxon>Eukaryota</taxon>
        <taxon>Metazoa</taxon>
        <taxon>Ecdysozoa</taxon>
        <taxon>Arthropoda</taxon>
        <taxon>Chelicerata</taxon>
        <taxon>Arachnida</taxon>
        <taxon>Araneae</taxon>
        <taxon>Araneomorphae</taxon>
        <taxon>Entelegynae</taxon>
        <taxon>Araneoidea</taxon>
        <taxon>Araneidae</taxon>
        <taxon>Araneus</taxon>
    </lineage>
</organism>
<dbReference type="AlphaFoldDB" id="A0A4Y2MCT5"/>
<sequence length="160" mass="17095">MTAAAIASNTEAGVLVANHLATARPLLKEVHTITGGGTQAPPLLYPHGKRFPVYLSGSKSYPCTRGAPRGRDKLPRLSVLQCNPQRYVRERIGLPKPEYPFSEGGSGGLVVRSELWGRRVLGAKPDFTEDPSCIGPIALLLHVKSNLGGQASSHWFGAEA</sequence>
<name>A0A4Y2MCT5_ARAVE</name>
<keyword evidence="2" id="KW-1185">Reference proteome</keyword>
<dbReference type="Proteomes" id="UP000499080">
    <property type="component" value="Unassembled WGS sequence"/>
</dbReference>
<reference evidence="1 2" key="1">
    <citation type="journal article" date="2019" name="Sci. Rep.">
        <title>Orb-weaving spider Araneus ventricosus genome elucidates the spidroin gene catalogue.</title>
        <authorList>
            <person name="Kono N."/>
            <person name="Nakamura H."/>
            <person name="Ohtoshi R."/>
            <person name="Moran D.A.P."/>
            <person name="Shinohara A."/>
            <person name="Yoshida Y."/>
            <person name="Fujiwara M."/>
            <person name="Mori M."/>
            <person name="Tomita M."/>
            <person name="Arakawa K."/>
        </authorList>
    </citation>
    <scope>NUCLEOTIDE SEQUENCE [LARGE SCALE GENOMIC DNA]</scope>
</reference>
<evidence type="ECO:0000313" key="2">
    <source>
        <dbReference type="Proteomes" id="UP000499080"/>
    </source>
</evidence>
<dbReference type="EMBL" id="BGPR01007094">
    <property type="protein sequence ID" value="GBN24230.1"/>
    <property type="molecule type" value="Genomic_DNA"/>
</dbReference>
<protein>
    <submittedName>
        <fullName evidence="1">Uncharacterized protein</fullName>
    </submittedName>
</protein>